<dbReference type="InterPro" id="IPR052529">
    <property type="entry name" value="Bact_Transport_Assoc"/>
</dbReference>
<feature type="transmembrane region" description="Helical" evidence="2">
    <location>
        <begin position="345"/>
        <end position="370"/>
    </location>
</feature>
<evidence type="ECO:0000313" key="5">
    <source>
        <dbReference type="Proteomes" id="UP001501358"/>
    </source>
</evidence>
<keyword evidence="5" id="KW-1185">Reference proteome</keyword>
<evidence type="ECO:0000259" key="3">
    <source>
        <dbReference type="Pfam" id="PF04235"/>
    </source>
</evidence>
<comment type="caution">
    <text evidence="4">The sequence shown here is derived from an EMBL/GenBank/DDBJ whole genome shotgun (WGS) entry which is preliminary data.</text>
</comment>
<feature type="compositionally biased region" description="Low complexity" evidence="1">
    <location>
        <begin position="419"/>
        <end position="440"/>
    </location>
</feature>
<feature type="region of interest" description="Disordered" evidence="1">
    <location>
        <begin position="419"/>
        <end position="460"/>
    </location>
</feature>
<keyword evidence="2" id="KW-0812">Transmembrane</keyword>
<name>A0ABP5ZCV3_9ACTN</name>
<feature type="transmembrane region" description="Helical" evidence="2">
    <location>
        <begin position="304"/>
        <end position="324"/>
    </location>
</feature>
<feature type="transmembrane region" description="Helical" evidence="2">
    <location>
        <begin position="134"/>
        <end position="158"/>
    </location>
</feature>
<dbReference type="PANTHER" id="PTHR30590:SF2">
    <property type="entry name" value="INNER MEMBRANE PROTEIN"/>
    <property type="match status" value="1"/>
</dbReference>
<dbReference type="RefSeq" id="WP_344384256.1">
    <property type="nucleotide sequence ID" value="NZ_BAAATA010000022.1"/>
</dbReference>
<dbReference type="EMBL" id="BAAATA010000022">
    <property type="protein sequence ID" value="GAA2496737.1"/>
    <property type="molecule type" value="Genomic_DNA"/>
</dbReference>
<feature type="transmembrane region" description="Helical" evidence="2">
    <location>
        <begin position="274"/>
        <end position="292"/>
    </location>
</feature>
<feature type="domain" description="DUF418" evidence="3">
    <location>
        <begin position="255"/>
        <end position="412"/>
    </location>
</feature>
<feature type="compositionally biased region" description="Low complexity" evidence="1">
    <location>
        <begin position="449"/>
        <end position="460"/>
    </location>
</feature>
<proteinExistence type="predicted"/>
<protein>
    <submittedName>
        <fullName evidence="4">DUF418 domain-containing protein</fullName>
    </submittedName>
</protein>
<dbReference type="Proteomes" id="UP001501358">
    <property type="component" value="Unassembled WGS sequence"/>
</dbReference>
<evidence type="ECO:0000313" key="4">
    <source>
        <dbReference type="EMBL" id="GAA2496737.1"/>
    </source>
</evidence>
<accession>A0ABP5ZCV3</accession>
<feature type="transmembrane region" description="Helical" evidence="2">
    <location>
        <begin position="240"/>
        <end position="262"/>
    </location>
</feature>
<evidence type="ECO:0000256" key="2">
    <source>
        <dbReference type="SAM" id="Phobius"/>
    </source>
</evidence>
<feature type="transmembrane region" description="Helical" evidence="2">
    <location>
        <begin position="376"/>
        <end position="397"/>
    </location>
</feature>
<dbReference type="PANTHER" id="PTHR30590">
    <property type="entry name" value="INNER MEMBRANE PROTEIN"/>
    <property type="match status" value="1"/>
</dbReference>
<gene>
    <name evidence="4" type="ORF">GCM10010406_36380</name>
</gene>
<keyword evidence="2" id="KW-0472">Membrane</keyword>
<reference evidence="5" key="1">
    <citation type="journal article" date="2019" name="Int. J. Syst. Evol. Microbiol.">
        <title>The Global Catalogue of Microorganisms (GCM) 10K type strain sequencing project: providing services to taxonomists for standard genome sequencing and annotation.</title>
        <authorList>
            <consortium name="The Broad Institute Genomics Platform"/>
            <consortium name="The Broad Institute Genome Sequencing Center for Infectious Disease"/>
            <person name="Wu L."/>
            <person name="Ma J."/>
        </authorList>
    </citation>
    <scope>NUCLEOTIDE SEQUENCE [LARGE SCALE GENOMIC DNA]</scope>
    <source>
        <strain evidence="5">JCM 6307</strain>
    </source>
</reference>
<sequence>MSDTAVPRAAAPLPAPPRPSPPAARRRIPLLDVLRGAAILGTLMTNVWIFTAPGGEWSVLSGGMPSPAESLLADPSLPSVAEGVFRFLADGKFLSLLTVLFGVGLAVQYESAVARGQAWPGRYRRRALFLFLEGTLHFTLVFAWDVLMGYAVTALLVARLLGRSRRARTVAAWTFAGLHLALVLLVTAAFLADGPGAGRGGGAPSPADERAVALYADGGYFDQVAFRLENFAALRIEPVLSFPLLVLLFLLGVRLFRAGAFAPDAAGRRIRARLCVWGLGLGLPLNAAASLAGPDFLMLGRYTAAPVLALGYLGLIGVLADRAARRGLRPGPLTAGLTAVGRTALSAYVAQNAICALVSYGIGLGLAARFDGAGPWWVMGLWAAVCLVLTLGASLWLRRFSHGPLEAVQKWALRPRGAAGPAPAGTGEAGTAATGTAGTTGAAGGEAAGAGTRPGDQTLR</sequence>
<dbReference type="InterPro" id="IPR007349">
    <property type="entry name" value="DUF418"/>
</dbReference>
<feature type="compositionally biased region" description="Low complexity" evidence="1">
    <location>
        <begin position="1"/>
        <end position="12"/>
    </location>
</feature>
<organism evidence="4 5">
    <name type="scientific">Streptomyces thermolineatus</name>
    <dbReference type="NCBI Taxonomy" id="44033"/>
    <lineage>
        <taxon>Bacteria</taxon>
        <taxon>Bacillati</taxon>
        <taxon>Actinomycetota</taxon>
        <taxon>Actinomycetes</taxon>
        <taxon>Kitasatosporales</taxon>
        <taxon>Streptomycetaceae</taxon>
        <taxon>Streptomyces</taxon>
    </lineage>
</organism>
<feature type="compositionally biased region" description="Pro residues" evidence="1">
    <location>
        <begin position="13"/>
        <end position="22"/>
    </location>
</feature>
<feature type="region of interest" description="Disordered" evidence="1">
    <location>
        <begin position="1"/>
        <end position="24"/>
    </location>
</feature>
<evidence type="ECO:0000256" key="1">
    <source>
        <dbReference type="SAM" id="MobiDB-lite"/>
    </source>
</evidence>
<feature type="transmembrane region" description="Helical" evidence="2">
    <location>
        <begin position="170"/>
        <end position="192"/>
    </location>
</feature>
<keyword evidence="2" id="KW-1133">Transmembrane helix</keyword>
<dbReference type="Pfam" id="PF04235">
    <property type="entry name" value="DUF418"/>
    <property type="match status" value="1"/>
</dbReference>